<dbReference type="Proteomes" id="UP000255317">
    <property type="component" value="Unassembled WGS sequence"/>
</dbReference>
<dbReference type="EMBL" id="QRAO01000001">
    <property type="protein sequence ID" value="RDK88733.1"/>
    <property type="molecule type" value="Genomic_DNA"/>
</dbReference>
<evidence type="ECO:0000313" key="2">
    <source>
        <dbReference type="Proteomes" id="UP000255317"/>
    </source>
</evidence>
<keyword evidence="2" id="KW-1185">Reference proteome</keyword>
<dbReference type="AlphaFoldDB" id="A0A370QK29"/>
<dbReference type="Gene3D" id="3.10.129.10">
    <property type="entry name" value="Hotdog Thioesterase"/>
    <property type="match status" value="1"/>
</dbReference>
<name>A0A370QK29_9FLAO</name>
<dbReference type="OrthoDB" id="2922403at2"/>
<dbReference type="Pfam" id="PF22817">
    <property type="entry name" value="ApeP-like"/>
    <property type="match status" value="1"/>
</dbReference>
<accession>A0A370QK29</accession>
<dbReference type="InterPro" id="IPR029069">
    <property type="entry name" value="HotDog_dom_sf"/>
</dbReference>
<proteinExistence type="predicted"/>
<evidence type="ECO:0000313" key="1">
    <source>
        <dbReference type="EMBL" id="RDK88733.1"/>
    </source>
</evidence>
<dbReference type="SUPFAM" id="SSF54637">
    <property type="entry name" value="Thioesterase/thiol ester dehydrase-isomerase"/>
    <property type="match status" value="1"/>
</dbReference>
<gene>
    <name evidence="1" type="ORF">C8D94_101610</name>
</gene>
<comment type="caution">
    <text evidence="1">The sequence shown here is derived from an EMBL/GenBank/DDBJ whole genome shotgun (WGS) entry which is preliminary data.</text>
</comment>
<reference evidence="1 2" key="1">
    <citation type="submission" date="2018-07" db="EMBL/GenBank/DDBJ databases">
        <title>Genomic Encyclopedia of Type Strains, Phase IV (KMG-IV): sequencing the most valuable type-strain genomes for metagenomic binning, comparative biology and taxonomic classification.</title>
        <authorList>
            <person name="Goeker M."/>
        </authorList>
    </citation>
    <scope>NUCLEOTIDE SEQUENCE [LARGE SCALE GENOMIC DNA]</scope>
    <source>
        <strain evidence="1 2">DSM 101478</strain>
    </source>
</reference>
<organism evidence="1 2">
    <name type="scientific">Marinirhabdus gelatinilytica</name>
    <dbReference type="NCBI Taxonomy" id="1703343"/>
    <lineage>
        <taxon>Bacteria</taxon>
        <taxon>Pseudomonadati</taxon>
        <taxon>Bacteroidota</taxon>
        <taxon>Flavobacteriia</taxon>
        <taxon>Flavobacteriales</taxon>
        <taxon>Flavobacteriaceae</taxon>
    </lineage>
</organism>
<dbReference type="InterPro" id="IPR016776">
    <property type="entry name" value="ApeP-like_dehydratase"/>
</dbReference>
<protein>
    <submittedName>
        <fullName evidence="1">Putative hotdog family 3-hydroxylacyl-ACP dehydratase</fullName>
    </submittedName>
</protein>
<dbReference type="RefSeq" id="WP_115123012.1">
    <property type="nucleotide sequence ID" value="NZ_QRAO01000001.1"/>
</dbReference>
<sequence>MLTNHITDKKFVQNLIPQKKPFVMVDKLLYFSSEKVVSGFTVSSENLFSENKHFTAPGLIEHMAQTVALYTGYQYYLKNEPAPVGYIGSIKKVEIERLPKISEELTTTATILHEIMGVTLVNIITECNGSTIAASQMKTVIAPS</sequence>